<evidence type="ECO:0000313" key="1">
    <source>
        <dbReference type="EMBL" id="REC66406.1"/>
    </source>
</evidence>
<proteinExistence type="predicted"/>
<gene>
    <name evidence="1" type="ORF">DRF58_16750</name>
</gene>
<dbReference type="Pfam" id="PF01904">
    <property type="entry name" value="DUF72"/>
    <property type="match status" value="1"/>
</dbReference>
<dbReference type="AlphaFoldDB" id="A0A3D9CKV8"/>
<evidence type="ECO:0000313" key="2">
    <source>
        <dbReference type="Proteomes" id="UP000256326"/>
    </source>
</evidence>
<dbReference type="RefSeq" id="WP_116037029.1">
    <property type="nucleotide sequence ID" value="NZ_JBHLVV010000100.1"/>
</dbReference>
<dbReference type="InterPro" id="IPR002763">
    <property type="entry name" value="DUF72"/>
</dbReference>
<dbReference type="OrthoDB" id="9780310at2"/>
<dbReference type="PANTHER" id="PTHR30348">
    <property type="entry name" value="UNCHARACTERIZED PROTEIN YECE"/>
    <property type="match status" value="1"/>
</dbReference>
<dbReference type="InterPro" id="IPR036520">
    <property type="entry name" value="UPF0759_sf"/>
</dbReference>
<organism evidence="1 2">
    <name type="scientific">Epilithonimonas hispanica</name>
    <dbReference type="NCBI Taxonomy" id="358687"/>
    <lineage>
        <taxon>Bacteria</taxon>
        <taxon>Pseudomonadati</taxon>
        <taxon>Bacteroidota</taxon>
        <taxon>Flavobacteriia</taxon>
        <taxon>Flavobacteriales</taxon>
        <taxon>Weeksellaceae</taxon>
        <taxon>Chryseobacterium group</taxon>
        <taxon>Epilithonimonas</taxon>
    </lineage>
</organism>
<dbReference type="Gene3D" id="3.20.20.410">
    <property type="entry name" value="Protein of unknown function UPF0759"/>
    <property type="match status" value="1"/>
</dbReference>
<comment type="caution">
    <text evidence="1">The sequence shown here is derived from an EMBL/GenBank/DDBJ whole genome shotgun (WGS) entry which is preliminary data.</text>
</comment>
<protein>
    <recommendedName>
        <fullName evidence="3">DUF72 domain-containing protein</fullName>
    </recommendedName>
</protein>
<reference evidence="1 2" key="1">
    <citation type="journal article" date="2006" name="Int. J. Syst. Evol. Microbiol.">
        <title>Chryseobacterium hispanicum sp. nov., isolated from the drinking water distribution system of Sevilla, Spain.</title>
        <authorList>
            <person name="Gallego V."/>
            <person name="Garcia M.T."/>
            <person name="Ventosa A."/>
        </authorList>
    </citation>
    <scope>NUCLEOTIDE SEQUENCE [LARGE SCALE GENOMIC DNA]</scope>
    <source>
        <strain evidence="1 2">KCTC 22104</strain>
    </source>
</reference>
<accession>A0A3D9CKV8</accession>
<dbReference type="SUPFAM" id="SSF117396">
    <property type="entry name" value="TM1631-like"/>
    <property type="match status" value="1"/>
</dbReference>
<sequence>MKNKLYMCCSGFFARLWKGFFYPEDLPARDYLQFYSENLNSLEINSTFYRRPTNKTLEKCHQTTPADFKFFIKIPKNFTHIMRLQDTSIKTSEFCEHIHSGLQEKLAGFLYQLPPSFKYSDENLSRIIQTVEQRFLNVVEFRDRSWWNQEVMALLEKFNIHFYDFCKFS</sequence>
<name>A0A3D9CKV8_9FLAO</name>
<keyword evidence="2" id="KW-1185">Reference proteome</keyword>
<dbReference type="PANTHER" id="PTHR30348:SF4">
    <property type="entry name" value="DUF72 DOMAIN-CONTAINING PROTEIN"/>
    <property type="match status" value="1"/>
</dbReference>
<dbReference type="Proteomes" id="UP000256326">
    <property type="component" value="Unassembled WGS sequence"/>
</dbReference>
<dbReference type="EMBL" id="QNUG01000062">
    <property type="protein sequence ID" value="REC66406.1"/>
    <property type="molecule type" value="Genomic_DNA"/>
</dbReference>
<evidence type="ECO:0008006" key="3">
    <source>
        <dbReference type="Google" id="ProtNLM"/>
    </source>
</evidence>